<protein>
    <recommendedName>
        <fullName evidence="2">Response regulatory domain-containing protein</fullName>
    </recommendedName>
</protein>
<gene>
    <name evidence="3" type="ORF">CMV_029017</name>
</gene>
<dbReference type="EMBL" id="JRKL02012594">
    <property type="protein sequence ID" value="KAF3944524.1"/>
    <property type="molecule type" value="Genomic_DNA"/>
</dbReference>
<organism evidence="3 4">
    <name type="scientific">Castanea mollissima</name>
    <name type="common">Chinese chestnut</name>
    <dbReference type="NCBI Taxonomy" id="60419"/>
    <lineage>
        <taxon>Eukaryota</taxon>
        <taxon>Viridiplantae</taxon>
        <taxon>Streptophyta</taxon>
        <taxon>Embryophyta</taxon>
        <taxon>Tracheophyta</taxon>
        <taxon>Spermatophyta</taxon>
        <taxon>Magnoliopsida</taxon>
        <taxon>eudicotyledons</taxon>
        <taxon>Gunneridae</taxon>
        <taxon>Pentapetalae</taxon>
        <taxon>rosids</taxon>
        <taxon>fabids</taxon>
        <taxon>Fagales</taxon>
        <taxon>Fagaceae</taxon>
        <taxon>Castanea</taxon>
    </lineage>
</organism>
<dbReference type="GO" id="GO:0000160">
    <property type="term" value="P:phosphorelay signal transduction system"/>
    <property type="evidence" value="ECO:0007669"/>
    <property type="project" value="InterPro"/>
</dbReference>
<feature type="domain" description="Response regulatory" evidence="2">
    <location>
        <begin position="1"/>
        <end position="84"/>
    </location>
</feature>
<dbReference type="PANTHER" id="PTHR31286">
    <property type="entry name" value="GLYCINE-RICH CELL WALL STRUCTURAL PROTEIN 1.8-LIKE"/>
    <property type="match status" value="1"/>
</dbReference>
<dbReference type="PROSITE" id="PS50110">
    <property type="entry name" value="RESPONSE_REGULATORY"/>
    <property type="match status" value="1"/>
</dbReference>
<evidence type="ECO:0000313" key="4">
    <source>
        <dbReference type="Proteomes" id="UP000737018"/>
    </source>
</evidence>
<comment type="caution">
    <text evidence="1">Lacks conserved residue(s) required for the propagation of feature annotation.</text>
</comment>
<reference evidence="3" key="1">
    <citation type="submission" date="2020-03" db="EMBL/GenBank/DDBJ databases">
        <title>Castanea mollissima Vanexum genome sequencing.</title>
        <authorList>
            <person name="Staton M."/>
        </authorList>
    </citation>
    <scope>NUCLEOTIDE SEQUENCE</scope>
    <source>
        <tissue evidence="3">Leaf</tissue>
    </source>
</reference>
<dbReference type="InterPro" id="IPR011006">
    <property type="entry name" value="CheY-like_superfamily"/>
</dbReference>
<evidence type="ECO:0000259" key="2">
    <source>
        <dbReference type="PROSITE" id="PS50110"/>
    </source>
</evidence>
<accession>A0A8J4QF78</accession>
<dbReference type="AlphaFoldDB" id="A0A8J4QF78"/>
<dbReference type="SUPFAM" id="SSF52172">
    <property type="entry name" value="CheY-like"/>
    <property type="match status" value="1"/>
</dbReference>
<dbReference type="OrthoDB" id="1664273at2759"/>
<comment type="caution">
    <text evidence="3">The sequence shown here is derived from an EMBL/GenBank/DDBJ whole genome shotgun (WGS) entry which is preliminary data.</text>
</comment>
<dbReference type="PANTHER" id="PTHR31286:SF99">
    <property type="entry name" value="DUF4283 DOMAIN-CONTAINING PROTEIN"/>
    <property type="match status" value="1"/>
</dbReference>
<dbReference type="Gene3D" id="3.40.50.2300">
    <property type="match status" value="1"/>
</dbReference>
<proteinExistence type="predicted"/>
<keyword evidence="4" id="KW-1185">Reference proteome</keyword>
<dbReference type="InterPro" id="IPR001789">
    <property type="entry name" value="Sig_transdc_resp-reg_receiver"/>
</dbReference>
<evidence type="ECO:0000256" key="1">
    <source>
        <dbReference type="PROSITE-ProRule" id="PRU00169"/>
    </source>
</evidence>
<name>A0A8J4QF78_9ROSI</name>
<evidence type="ECO:0000313" key="3">
    <source>
        <dbReference type="EMBL" id="KAF3944524.1"/>
    </source>
</evidence>
<sequence>MSYNCRFEATRRIRLMESKANEQMNGGDTDEGANRKGEWHVPILAMTADVIHATYEECLKCGMDGYVSKPFEEENLYQAVAKFFKSKPIWKATVGVLEFEDSYPTLFTVRRKKVKDVSHAGFYEGQSSGSSSPSHAGGFGTKMSLFKDKLMGETPGAYAQAFSFDDIMDDDNESDEEVETLWQGIVVVKFDKPWEPNFKPTSANVSSIAISIRLNKLPIEYYNAEALQHIGMAMGNVLRVDTFTASETRGRFARLCVQIGVEKPLITTIMIGKLEQSVTYEGMHRLCFGCGRVGQRQENCLYVIRQEQLCKAAMKDGSGDLGVSSHDVCAAANPRTEVGTSSLVHDFEQEVVHEGCRHRGREQLENR</sequence>
<dbReference type="InterPro" id="IPR040256">
    <property type="entry name" value="At4g02000-like"/>
</dbReference>
<dbReference type="Proteomes" id="UP000737018">
    <property type="component" value="Unassembled WGS sequence"/>
</dbReference>